<proteinExistence type="predicted"/>
<evidence type="ECO:0000313" key="2">
    <source>
        <dbReference type="Proteomes" id="UP001219525"/>
    </source>
</evidence>
<evidence type="ECO:0000313" key="1">
    <source>
        <dbReference type="EMBL" id="KAJ7198292.1"/>
    </source>
</evidence>
<gene>
    <name evidence="1" type="ORF">GGX14DRAFT_401997</name>
</gene>
<dbReference type="AlphaFoldDB" id="A0AAD6UZ84"/>
<comment type="caution">
    <text evidence="1">The sequence shown here is derived from an EMBL/GenBank/DDBJ whole genome shotgun (WGS) entry which is preliminary data.</text>
</comment>
<accession>A0AAD6UZ84</accession>
<name>A0AAD6UZ84_9AGAR</name>
<sequence>MVYFFERSRRGDGAWDRPLVFGNLSLGFLTFSLSTTFARLRGGSVSITCAPSEIFADISDGFEKSLNNRELDAAPEGESSDTSANELDYLDFLAQQELLVDPQADLAED</sequence>
<protein>
    <submittedName>
        <fullName evidence="1">Uncharacterized protein</fullName>
    </submittedName>
</protein>
<dbReference type="EMBL" id="JARJCW010000073">
    <property type="protein sequence ID" value="KAJ7198292.1"/>
    <property type="molecule type" value="Genomic_DNA"/>
</dbReference>
<dbReference type="Proteomes" id="UP001219525">
    <property type="component" value="Unassembled WGS sequence"/>
</dbReference>
<keyword evidence="2" id="KW-1185">Reference proteome</keyword>
<reference evidence="1" key="1">
    <citation type="submission" date="2023-03" db="EMBL/GenBank/DDBJ databases">
        <title>Massive genome expansion in bonnet fungi (Mycena s.s.) driven by repeated elements and novel gene families across ecological guilds.</title>
        <authorList>
            <consortium name="Lawrence Berkeley National Laboratory"/>
            <person name="Harder C.B."/>
            <person name="Miyauchi S."/>
            <person name="Viragh M."/>
            <person name="Kuo A."/>
            <person name="Thoen E."/>
            <person name="Andreopoulos B."/>
            <person name="Lu D."/>
            <person name="Skrede I."/>
            <person name="Drula E."/>
            <person name="Henrissat B."/>
            <person name="Morin E."/>
            <person name="Kohler A."/>
            <person name="Barry K."/>
            <person name="LaButti K."/>
            <person name="Morin E."/>
            <person name="Salamov A."/>
            <person name="Lipzen A."/>
            <person name="Mereny Z."/>
            <person name="Hegedus B."/>
            <person name="Baldrian P."/>
            <person name="Stursova M."/>
            <person name="Weitz H."/>
            <person name="Taylor A."/>
            <person name="Grigoriev I.V."/>
            <person name="Nagy L.G."/>
            <person name="Martin F."/>
            <person name="Kauserud H."/>
        </authorList>
    </citation>
    <scope>NUCLEOTIDE SEQUENCE</scope>
    <source>
        <strain evidence="1">9144</strain>
    </source>
</reference>
<organism evidence="1 2">
    <name type="scientific">Mycena pura</name>
    <dbReference type="NCBI Taxonomy" id="153505"/>
    <lineage>
        <taxon>Eukaryota</taxon>
        <taxon>Fungi</taxon>
        <taxon>Dikarya</taxon>
        <taxon>Basidiomycota</taxon>
        <taxon>Agaricomycotina</taxon>
        <taxon>Agaricomycetes</taxon>
        <taxon>Agaricomycetidae</taxon>
        <taxon>Agaricales</taxon>
        <taxon>Marasmiineae</taxon>
        <taxon>Mycenaceae</taxon>
        <taxon>Mycena</taxon>
    </lineage>
</organism>